<dbReference type="GO" id="GO:0022625">
    <property type="term" value="C:cytosolic large ribosomal subunit"/>
    <property type="evidence" value="ECO:0007669"/>
    <property type="project" value="TreeGrafter"/>
</dbReference>
<dbReference type="Pfam" id="PF00428">
    <property type="entry name" value="Ribosomal_60s"/>
    <property type="match status" value="1"/>
</dbReference>
<evidence type="ECO:0000256" key="4">
    <source>
        <dbReference type="PIRNR" id="PIRNR039087"/>
    </source>
</evidence>
<dbReference type="STRING" id="353152.Q5CR36"/>
<dbReference type="FunCoup" id="Q5CR36">
    <property type="interactions" value="334"/>
</dbReference>
<sequence>LLNCKALTMPSPEKAAKKKQYFERLSEYATSYPRILVANADHVGSKQMADIRLALRGKAAVLMGKNTMIRTALKQMLGSHPELEKLIELVRLNVGLIFCIDEPSEVRKIIEEYRVPAPARQGVIAPCNVVVPAGATGLDPSQTSFFQALGIATKIVKGQVEIQSDVNLIDEGKKVTASQAVLLQKLNIKPFSYGLKVNNIYDHGSVYSSSVLDITSEDLISRVAEATKYVAAFSKETAIPTLPSARDGIISSFRNCVALGLDVDFDFPEMQAIKNALANPSSFVAASTAADNTTAVGASAPVEEEEEEEGDLGFSLFD</sequence>
<evidence type="ECO:0000313" key="7">
    <source>
        <dbReference type="EMBL" id="EAK87938.1"/>
    </source>
</evidence>
<keyword evidence="3 4" id="KW-0687">Ribonucleoprotein</keyword>
<dbReference type="PANTHER" id="PTHR45699">
    <property type="entry name" value="60S ACIDIC RIBOSOMAL PROTEIN P0"/>
    <property type="match status" value="1"/>
</dbReference>
<dbReference type="PIRSF" id="PIRSF039087">
    <property type="entry name" value="L10E"/>
    <property type="match status" value="1"/>
</dbReference>
<comment type="function">
    <text evidence="4">Ribosomal protein P0 is the functional equivalent of E.coli protein L10.</text>
</comment>
<dbReference type="EMBL" id="AAEE01000008">
    <property type="protein sequence ID" value="EAK87938.1"/>
    <property type="molecule type" value="Genomic_DNA"/>
</dbReference>
<evidence type="ECO:0000313" key="8">
    <source>
        <dbReference type="Proteomes" id="UP000006726"/>
    </source>
</evidence>
<dbReference type="Gene3D" id="3.90.105.20">
    <property type="match status" value="1"/>
</dbReference>
<dbReference type="InterPro" id="IPR050323">
    <property type="entry name" value="Ribosomal_protein_uL10"/>
</dbReference>
<dbReference type="InterPro" id="IPR040637">
    <property type="entry name" value="Ribosomal_uL10-like_insert"/>
</dbReference>
<dbReference type="GO" id="GO:0003735">
    <property type="term" value="F:structural constituent of ribosome"/>
    <property type="evidence" value="ECO:0007669"/>
    <property type="project" value="TreeGrafter"/>
</dbReference>
<feature type="domain" description="Large ribosomal subunit protein uL10-like insertion" evidence="6">
    <location>
        <begin position="119"/>
        <end position="188"/>
    </location>
</feature>
<evidence type="ECO:0000256" key="3">
    <source>
        <dbReference type="ARBA" id="ARBA00023274"/>
    </source>
</evidence>
<dbReference type="CDD" id="cd05795">
    <property type="entry name" value="Ribosomal_P0_L10e"/>
    <property type="match status" value="1"/>
</dbReference>
<protein>
    <recommendedName>
        <fullName evidence="4">60S acidic ribosomal protein P0</fullName>
    </recommendedName>
</protein>
<keyword evidence="2 4" id="KW-0689">Ribosomal protein</keyword>
<evidence type="ECO:0000256" key="1">
    <source>
        <dbReference type="ARBA" id="ARBA00008889"/>
    </source>
</evidence>
<dbReference type="OMA" id="DMNPFKL"/>
<dbReference type="Pfam" id="PF00466">
    <property type="entry name" value="Ribosomal_L10"/>
    <property type="match status" value="1"/>
</dbReference>
<proteinExistence type="inferred from homology"/>
<evidence type="ECO:0000256" key="5">
    <source>
        <dbReference type="SAM" id="MobiDB-lite"/>
    </source>
</evidence>
<dbReference type="PANTHER" id="PTHR45699:SF3">
    <property type="entry name" value="LARGE RIBOSOMAL SUBUNIT PROTEIN UL10"/>
    <property type="match status" value="1"/>
</dbReference>
<dbReference type="InterPro" id="IPR043141">
    <property type="entry name" value="Ribosomal_uL10-like_sf"/>
</dbReference>
<feature type="non-terminal residue" evidence="7">
    <location>
        <position position="1"/>
    </location>
</feature>
<dbReference type="Gene3D" id="3.30.70.1730">
    <property type="match status" value="1"/>
</dbReference>
<dbReference type="InterPro" id="IPR001790">
    <property type="entry name" value="Ribosomal_uL10"/>
</dbReference>
<dbReference type="InParanoid" id="Q5CR36"/>
<dbReference type="GO" id="GO:0000027">
    <property type="term" value="P:ribosomal large subunit assembly"/>
    <property type="evidence" value="ECO:0007669"/>
    <property type="project" value="TreeGrafter"/>
</dbReference>
<dbReference type="AlphaFoldDB" id="Q5CR36"/>
<evidence type="ECO:0000259" key="6">
    <source>
        <dbReference type="Pfam" id="PF17777"/>
    </source>
</evidence>
<gene>
    <name evidence="7" type="ORF">cgd4_2260</name>
</gene>
<dbReference type="RefSeq" id="XP_625816.1">
    <property type="nucleotide sequence ID" value="XM_625816.1"/>
</dbReference>
<dbReference type="GO" id="GO:0070180">
    <property type="term" value="F:large ribosomal subunit rRNA binding"/>
    <property type="evidence" value="ECO:0007669"/>
    <property type="project" value="TreeGrafter"/>
</dbReference>
<dbReference type="Pfam" id="PF17777">
    <property type="entry name" value="RL10P_insert"/>
    <property type="match status" value="1"/>
</dbReference>
<dbReference type="SUPFAM" id="SSF160369">
    <property type="entry name" value="Ribosomal protein L10-like"/>
    <property type="match status" value="1"/>
</dbReference>
<keyword evidence="8" id="KW-1185">Reference proteome</keyword>
<comment type="caution">
    <text evidence="7">The sequence shown here is derived from an EMBL/GenBank/DDBJ whole genome shotgun (WGS) entry which is preliminary data.</text>
</comment>
<dbReference type="InterPro" id="IPR030670">
    <property type="entry name" value="uL10_eukaryotes"/>
</dbReference>
<dbReference type="Proteomes" id="UP000006726">
    <property type="component" value="Chromosome 4"/>
</dbReference>
<dbReference type="FunFam" id="3.90.105.20:FF:000001">
    <property type="entry name" value="60S acidic ribosomal protein P0"/>
    <property type="match status" value="1"/>
</dbReference>
<accession>Q5CR36</accession>
<name>Q5CR36_CRYPI</name>
<dbReference type="GO" id="GO:0002181">
    <property type="term" value="P:cytoplasmic translation"/>
    <property type="evidence" value="ECO:0007669"/>
    <property type="project" value="TreeGrafter"/>
</dbReference>
<organism evidence="7 8">
    <name type="scientific">Cryptosporidium parvum (strain Iowa II)</name>
    <dbReference type="NCBI Taxonomy" id="353152"/>
    <lineage>
        <taxon>Eukaryota</taxon>
        <taxon>Sar</taxon>
        <taxon>Alveolata</taxon>
        <taxon>Apicomplexa</taxon>
        <taxon>Conoidasida</taxon>
        <taxon>Coccidia</taxon>
        <taxon>Eucoccidiorida</taxon>
        <taxon>Eimeriorina</taxon>
        <taxon>Cryptosporidiidae</taxon>
        <taxon>Cryptosporidium</taxon>
    </lineage>
</organism>
<feature type="compositionally biased region" description="Acidic residues" evidence="5">
    <location>
        <begin position="302"/>
        <end position="311"/>
    </location>
</feature>
<dbReference type="OrthoDB" id="10259902at2759"/>
<dbReference type="GeneID" id="3372982"/>
<dbReference type="KEGG" id="cpv:cgd4_2260"/>
<dbReference type="InterPro" id="IPR043164">
    <property type="entry name" value="Ribosomal_uL10-like_insert_sf"/>
</dbReference>
<comment type="similarity">
    <text evidence="1 4">Belongs to the universal ribosomal protein uL10 family.</text>
</comment>
<reference evidence="7 8" key="1">
    <citation type="journal article" date="2004" name="Science">
        <title>Complete genome sequence of the apicomplexan, Cryptosporidium parvum.</title>
        <authorList>
            <person name="Abrahamsen M.S."/>
            <person name="Templeton T.J."/>
            <person name="Enomoto S."/>
            <person name="Abrahante J.E."/>
            <person name="Zhu G."/>
            <person name="Lancto C.A."/>
            <person name="Deng M."/>
            <person name="Liu C."/>
            <person name="Widmer G."/>
            <person name="Tzipori S."/>
            <person name="Buck G.A."/>
            <person name="Xu P."/>
            <person name="Bankier A.T."/>
            <person name="Dear P.H."/>
            <person name="Konfortov B.A."/>
            <person name="Spriggs H.F."/>
            <person name="Iyer L."/>
            <person name="Anantharaman V."/>
            <person name="Aravind L."/>
            <person name="Kapur V."/>
        </authorList>
    </citation>
    <scope>NUCLEOTIDE SEQUENCE [LARGE SCALE GENOMIC DNA]</scope>
    <source>
        <strain evidence="8">Iowa II</strain>
    </source>
</reference>
<evidence type="ECO:0000256" key="2">
    <source>
        <dbReference type="ARBA" id="ARBA00022980"/>
    </source>
</evidence>
<feature type="region of interest" description="Disordered" evidence="5">
    <location>
        <begin position="294"/>
        <end position="318"/>
    </location>
</feature>